<comment type="caution">
    <text evidence="1">The sequence shown here is derived from an EMBL/GenBank/DDBJ whole genome shotgun (WGS) entry which is preliminary data.</text>
</comment>
<sequence>MIASCLCQFVDASKTLPYNFTLGAVNTSLPNANFTGVPLVLGQAGAIAGESFYVTSTYASYPYNDYPSLGLINNTLRAYTKSGAWITNTTDVQSGAALSWGTSTLYTQPDPPIFSAIRIPTYECPLLAVHGFADLWSLCPFAGTRPQTNVIFNMSADNTSPPPPYLGFDPADCYGVVITILPL</sequence>
<organism evidence="1 2">
    <name type="scientific">Pholiota conissans</name>
    <dbReference type="NCBI Taxonomy" id="109636"/>
    <lineage>
        <taxon>Eukaryota</taxon>
        <taxon>Fungi</taxon>
        <taxon>Dikarya</taxon>
        <taxon>Basidiomycota</taxon>
        <taxon>Agaricomycotina</taxon>
        <taxon>Agaricomycetes</taxon>
        <taxon>Agaricomycetidae</taxon>
        <taxon>Agaricales</taxon>
        <taxon>Agaricineae</taxon>
        <taxon>Strophariaceae</taxon>
        <taxon>Pholiota</taxon>
    </lineage>
</organism>
<dbReference type="EMBL" id="MU155268">
    <property type="protein sequence ID" value="KAF9477214.1"/>
    <property type="molecule type" value="Genomic_DNA"/>
</dbReference>
<evidence type="ECO:0000313" key="2">
    <source>
        <dbReference type="Proteomes" id="UP000807469"/>
    </source>
</evidence>
<reference evidence="1" key="1">
    <citation type="submission" date="2020-11" db="EMBL/GenBank/DDBJ databases">
        <authorList>
            <consortium name="DOE Joint Genome Institute"/>
            <person name="Ahrendt S."/>
            <person name="Riley R."/>
            <person name="Andreopoulos W."/>
            <person name="Labutti K."/>
            <person name="Pangilinan J."/>
            <person name="Ruiz-Duenas F.J."/>
            <person name="Barrasa J.M."/>
            <person name="Sanchez-Garcia M."/>
            <person name="Camarero S."/>
            <person name="Miyauchi S."/>
            <person name="Serrano A."/>
            <person name="Linde D."/>
            <person name="Babiker R."/>
            <person name="Drula E."/>
            <person name="Ayuso-Fernandez I."/>
            <person name="Pacheco R."/>
            <person name="Padilla G."/>
            <person name="Ferreira P."/>
            <person name="Barriuso J."/>
            <person name="Kellner H."/>
            <person name="Castanera R."/>
            <person name="Alfaro M."/>
            <person name="Ramirez L."/>
            <person name="Pisabarro A.G."/>
            <person name="Kuo A."/>
            <person name="Tritt A."/>
            <person name="Lipzen A."/>
            <person name="He G."/>
            <person name="Yan M."/>
            <person name="Ng V."/>
            <person name="Cullen D."/>
            <person name="Martin F."/>
            <person name="Rosso M.-N."/>
            <person name="Henrissat B."/>
            <person name="Hibbett D."/>
            <person name="Martinez A.T."/>
            <person name="Grigoriev I.V."/>
        </authorList>
    </citation>
    <scope>NUCLEOTIDE SEQUENCE</scope>
    <source>
        <strain evidence="1">CIRM-BRFM 674</strain>
    </source>
</reference>
<dbReference type="Proteomes" id="UP000807469">
    <property type="component" value="Unassembled WGS sequence"/>
</dbReference>
<proteinExistence type="predicted"/>
<protein>
    <submittedName>
        <fullName evidence="1">Uncharacterized protein</fullName>
    </submittedName>
</protein>
<dbReference type="OrthoDB" id="2844016at2759"/>
<accession>A0A9P5YXD0</accession>
<name>A0A9P5YXD0_9AGAR</name>
<evidence type="ECO:0000313" key="1">
    <source>
        <dbReference type="EMBL" id="KAF9477214.1"/>
    </source>
</evidence>
<gene>
    <name evidence="1" type="ORF">BDN70DRAFT_811045</name>
</gene>
<keyword evidence="2" id="KW-1185">Reference proteome</keyword>
<dbReference type="AlphaFoldDB" id="A0A9P5YXD0"/>